<reference evidence="2 3" key="1">
    <citation type="journal article" date="2010" name="BMC Genomics">
        <title>Genome analysis and comparative genomics of a Giardia intestinalis assemblage E isolate.</title>
        <authorList>
            <person name="Jerlstrom-Hultqvist J."/>
            <person name="Franzen O."/>
            <person name="Ankarklev J."/>
            <person name="Xu F."/>
            <person name="Nohynkova E."/>
            <person name="Andersson J.O."/>
            <person name="Svard S.G."/>
            <person name="Andersson B."/>
        </authorList>
    </citation>
    <scope>NUCLEOTIDE SEQUENCE [LARGE SCALE GENOMIC DNA]</scope>
    <source>
        <strain evidence="2 3">P15</strain>
    </source>
</reference>
<protein>
    <submittedName>
        <fullName evidence="2">Uncharacterized protein</fullName>
    </submittedName>
</protein>
<dbReference type="EMBL" id="ACVC01000656">
    <property type="protein sequence ID" value="EFO60863.1"/>
    <property type="molecule type" value="Genomic_DNA"/>
</dbReference>
<dbReference type="Proteomes" id="UP000008974">
    <property type="component" value="Unassembled WGS sequence"/>
</dbReference>
<organism evidence="2 3">
    <name type="scientific">Giardia intestinalis (strain P15)</name>
    <name type="common">Giardia lamblia</name>
    <dbReference type="NCBI Taxonomy" id="658858"/>
    <lineage>
        <taxon>Eukaryota</taxon>
        <taxon>Metamonada</taxon>
        <taxon>Diplomonadida</taxon>
        <taxon>Hexamitidae</taxon>
        <taxon>Giardiinae</taxon>
        <taxon>Giardia</taxon>
    </lineage>
</organism>
<keyword evidence="1" id="KW-1133">Transmembrane helix</keyword>
<keyword evidence="1" id="KW-0472">Membrane</keyword>
<proteinExistence type="predicted"/>
<sequence length="154" mass="16687">MLLEAIRGGSLALVEEPCKLTPSANDLVLGVLTFDSPRNELFRLSGSVLLCSSSACFPRELPETFVVDLVLPGARILSLSIMVWIHCGLGFFLRYTKKYQHRTPTIAPMMSTAAMLSPMAAPDRFVVIEPGPEGPGSASSSSLHLPLIYFAYIS</sequence>
<evidence type="ECO:0000313" key="2">
    <source>
        <dbReference type="EMBL" id="EFO60863.1"/>
    </source>
</evidence>
<feature type="transmembrane region" description="Helical" evidence="1">
    <location>
        <begin position="69"/>
        <end position="93"/>
    </location>
</feature>
<keyword evidence="1" id="KW-0812">Transmembrane</keyword>
<dbReference type="VEuPathDB" id="GiardiaDB:GLP15_4371"/>
<evidence type="ECO:0000313" key="3">
    <source>
        <dbReference type="Proteomes" id="UP000008974"/>
    </source>
</evidence>
<comment type="caution">
    <text evidence="2">The sequence shown here is derived from an EMBL/GenBank/DDBJ whole genome shotgun (WGS) entry which is preliminary data.</text>
</comment>
<gene>
    <name evidence="2" type="ORF">GLP15_4371</name>
</gene>
<evidence type="ECO:0000256" key="1">
    <source>
        <dbReference type="SAM" id="Phobius"/>
    </source>
</evidence>
<name>E1F9J9_GIAIA</name>
<accession>E1F9J9</accession>
<dbReference type="AlphaFoldDB" id="E1F9J9"/>